<feature type="chain" id="PRO_5045214277" evidence="1">
    <location>
        <begin position="36"/>
        <end position="282"/>
    </location>
</feature>
<dbReference type="Proteomes" id="UP001271769">
    <property type="component" value="Unassembled WGS sequence"/>
</dbReference>
<proteinExistence type="predicted"/>
<comment type="caution">
    <text evidence="2">The sequence shown here is derived from an EMBL/GenBank/DDBJ whole genome shotgun (WGS) entry which is preliminary data.</text>
</comment>
<dbReference type="InterPro" id="IPR021323">
    <property type="entry name" value="DUF2927"/>
</dbReference>
<dbReference type="Pfam" id="PF11150">
    <property type="entry name" value="DUF2927"/>
    <property type="match status" value="1"/>
</dbReference>
<evidence type="ECO:0000313" key="3">
    <source>
        <dbReference type="Proteomes" id="UP001271769"/>
    </source>
</evidence>
<organism evidence="2 3">
    <name type="scientific">Dongia rigui</name>
    <dbReference type="NCBI Taxonomy" id="940149"/>
    <lineage>
        <taxon>Bacteria</taxon>
        <taxon>Pseudomonadati</taxon>
        <taxon>Pseudomonadota</taxon>
        <taxon>Alphaproteobacteria</taxon>
        <taxon>Rhodospirillales</taxon>
        <taxon>Dongiaceae</taxon>
        <taxon>Dongia</taxon>
    </lineage>
</organism>
<dbReference type="RefSeq" id="WP_320501367.1">
    <property type="nucleotide sequence ID" value="NZ_JAXCLX010000002.1"/>
</dbReference>
<keyword evidence="3" id="KW-1185">Reference proteome</keyword>
<keyword evidence="1" id="KW-0732">Signal</keyword>
<dbReference type="EMBL" id="JAXCLX010000002">
    <property type="protein sequence ID" value="MDY0872896.1"/>
    <property type="molecule type" value="Genomic_DNA"/>
</dbReference>
<reference evidence="2 3" key="1">
    <citation type="journal article" date="2013" name="Antonie Van Leeuwenhoek">
        <title>Dongia rigui sp. nov., isolated from freshwater of a large wetland in Korea.</title>
        <authorList>
            <person name="Baik K.S."/>
            <person name="Hwang Y.M."/>
            <person name="Choi J.S."/>
            <person name="Kwon J."/>
            <person name="Seong C.N."/>
        </authorList>
    </citation>
    <scope>NUCLEOTIDE SEQUENCE [LARGE SCALE GENOMIC DNA]</scope>
    <source>
        <strain evidence="2 3">04SU4-P</strain>
    </source>
</reference>
<evidence type="ECO:0000313" key="2">
    <source>
        <dbReference type="EMBL" id="MDY0872896.1"/>
    </source>
</evidence>
<name>A0ABU5E258_9PROT</name>
<protein>
    <submittedName>
        <fullName evidence="2">DUF2927 domain-containing protein</fullName>
    </submittedName>
</protein>
<feature type="signal peptide" evidence="1">
    <location>
        <begin position="1"/>
        <end position="35"/>
    </location>
</feature>
<accession>A0ABU5E258</accession>
<evidence type="ECO:0000256" key="1">
    <source>
        <dbReference type="SAM" id="SignalP"/>
    </source>
</evidence>
<gene>
    <name evidence="2" type="ORF">SMD31_13220</name>
</gene>
<sequence>MALRVLKFWCASIRMIVRVALLPVAAFALSTQAFADKGVTELSNTLVQHFVQSYFRVDPRTAATSDYPIVKWPHEISISLLHPELLPKGADIYAKAVVAALRSSGFNIELNAAESDQANVSIIVFDATDGFSQSDLAILTRRMSGNTAGLKYFVSQFDSRSTCLMGGDFSKPWQLKSSFIGINANMPGAVIKHCLVSMIAGIVGFQGKVDKGVVRHSLFSSDTSSIDVSAWDRLAFQMLADPRLQAGMRYNGSTLSILHEIAETLIATWPDPEGLEEQMQAH</sequence>